<dbReference type="EMBL" id="HG992987">
    <property type="protein sequence ID" value="CAE7214635.1"/>
    <property type="molecule type" value="Genomic_DNA"/>
</dbReference>
<dbReference type="InterPro" id="IPR036861">
    <property type="entry name" value="Endochitinase-like_sf"/>
</dbReference>
<dbReference type="InterPro" id="IPR018392">
    <property type="entry name" value="LysM"/>
</dbReference>
<gene>
    <name evidence="2" type="ORF">PTTW11_10587</name>
</gene>
<evidence type="ECO:0000256" key="1">
    <source>
        <dbReference type="PROSITE-ProRule" id="PRU00261"/>
    </source>
</evidence>
<feature type="disulfide bond" evidence="1">
    <location>
        <begin position="201"/>
        <end position="215"/>
    </location>
</feature>
<dbReference type="Gene3D" id="3.10.350.10">
    <property type="entry name" value="LysM domain"/>
    <property type="match status" value="1"/>
</dbReference>
<dbReference type="InterPro" id="IPR001002">
    <property type="entry name" value="Chitin-bd_1"/>
</dbReference>
<protein>
    <submittedName>
        <fullName evidence="2">Uncharacterized protein</fullName>
    </submittedName>
</protein>
<sequence length="302" mass="31765">MYSFILLMLLFQGHSVIAKDECQPITWNKNSNKIRAATSIAPTSTPSVVSNVSEITILDVSPGEINCRSWFDTGKSVNYYTCTQISNMFEISTDQFFALNPEIKADCSNIMPLTTYCVDGFVEPHRATDGLCGPKHNNATCIGQDMQCCNAETFKCGNSTADCAPGTCYEGLCPGDKVYSTDGTCGVNHGNRLCAGKWGDCCNFNGKCGTGSAFCGVDSCQSGNCTRPATPSPSATGVPWLVGSTPDGTCGGAKKYTCNVVWGNCCNSAGMCGSLDVDCGTGCQSQFGKCSSASPTSTKKVA</sequence>
<evidence type="ECO:0000313" key="2">
    <source>
        <dbReference type="EMBL" id="CAE7214635.1"/>
    </source>
</evidence>
<dbReference type="Gene3D" id="3.30.60.10">
    <property type="entry name" value="Endochitinase-like"/>
    <property type="match status" value="2"/>
</dbReference>
<organism evidence="2 3">
    <name type="scientific">Pyrenophora teres f. teres</name>
    <dbReference type="NCBI Taxonomy" id="97479"/>
    <lineage>
        <taxon>Eukaryota</taxon>
        <taxon>Fungi</taxon>
        <taxon>Dikarya</taxon>
        <taxon>Ascomycota</taxon>
        <taxon>Pezizomycotina</taxon>
        <taxon>Dothideomycetes</taxon>
        <taxon>Pleosporomycetidae</taxon>
        <taxon>Pleosporales</taxon>
        <taxon>Pleosporineae</taxon>
        <taxon>Pleosporaceae</taxon>
        <taxon>Pyrenophora</taxon>
    </lineage>
</organism>
<name>A0A6S6WFU2_9PLEO</name>
<dbReference type="InterPro" id="IPR036779">
    <property type="entry name" value="LysM_dom_sf"/>
</dbReference>
<dbReference type="PROSITE" id="PS50941">
    <property type="entry name" value="CHIT_BIND_I_2"/>
    <property type="match status" value="1"/>
</dbReference>
<proteinExistence type="predicted"/>
<accession>A0A6S6WFU2</accession>
<dbReference type="AlphaFoldDB" id="A0A6S6WFU2"/>
<dbReference type="PROSITE" id="PS51782">
    <property type="entry name" value="LYSM"/>
    <property type="match status" value="1"/>
</dbReference>
<keyword evidence="1" id="KW-0147">Chitin-binding</keyword>
<dbReference type="Proteomes" id="UP000472372">
    <property type="component" value="Chromosome 11"/>
</dbReference>
<keyword evidence="1" id="KW-1015">Disulfide bond</keyword>
<evidence type="ECO:0000313" key="3">
    <source>
        <dbReference type="Proteomes" id="UP000472372"/>
    </source>
</evidence>
<comment type="caution">
    <text evidence="1">Lacks conserved residue(s) required for the propagation of feature annotation.</text>
</comment>
<dbReference type="GO" id="GO:0008061">
    <property type="term" value="F:chitin binding"/>
    <property type="evidence" value="ECO:0007669"/>
    <property type="project" value="UniProtKB-UniRule"/>
</dbReference>
<reference evidence="2" key="1">
    <citation type="submission" date="2021-02" db="EMBL/GenBank/DDBJ databases">
        <authorList>
            <person name="Syme A R."/>
            <person name="Syme A R."/>
            <person name="Moolhuijzen P."/>
        </authorList>
    </citation>
    <scope>NUCLEOTIDE SEQUENCE</scope>
    <source>
        <strain evidence="2">W1-1</strain>
    </source>
</reference>
<dbReference type="SUPFAM" id="SSF57016">
    <property type="entry name" value="Plant lectins/antimicrobial peptides"/>
    <property type="match status" value="2"/>
</dbReference>